<evidence type="ECO:0000259" key="10">
    <source>
        <dbReference type="Pfam" id="PF03807"/>
    </source>
</evidence>
<feature type="binding site" evidence="8">
    <location>
        <begin position="6"/>
        <end position="11"/>
    </location>
    <ligand>
        <name>NADP(+)</name>
        <dbReference type="ChEBI" id="CHEBI:58349"/>
    </ligand>
</feature>
<dbReference type="InterPro" id="IPR028939">
    <property type="entry name" value="P5C_Rdtase_cat_N"/>
</dbReference>
<protein>
    <recommendedName>
        <fullName evidence="6 7">Pyrroline-5-carboxylate reductase</fullName>
        <shortName evidence="6">P5C reductase</shortName>
        <shortName evidence="6">P5CR</shortName>
        <ecNumber evidence="6 7">1.5.1.2</ecNumber>
    </recommendedName>
    <alternativeName>
        <fullName evidence="6">PCA reductase</fullName>
    </alternativeName>
</protein>
<evidence type="ECO:0000256" key="7">
    <source>
        <dbReference type="NCBIfam" id="TIGR00112"/>
    </source>
</evidence>
<comment type="function">
    <text evidence="5 6">Catalyzes the reduction of 1-pyrroline-5-carboxylate (PCA) to L-proline.</text>
</comment>
<evidence type="ECO:0000313" key="12">
    <source>
        <dbReference type="EMBL" id="KRM69418.1"/>
    </source>
</evidence>
<dbReference type="InterPro" id="IPR000304">
    <property type="entry name" value="Pyrroline-COOH_reductase"/>
</dbReference>
<sequence length="261" mass="28661">MNIGFIGVGNMAKAIIEGLIKSNSFNSKNIIVHSRNKKSYEQFAKRNNITVVDSNIEVVKKSEFIFIAVTPSVVKNVLLEIREHLVPNKVLISIVSGLKLDRLEELTDYNQPILRTLPNINSSINEGLTVYKSNDNLSGKMKENSLNILSSFGDIIELPEDKFEISGILGGCTPAYAYLFIDSLSRMGVKYGLNKNQATKIAAKAILGSSKMVLESNKNPYSLIDDVCSPGGDTIKGLLSMEENGFKKSINNGIDSIIKDK</sequence>
<dbReference type="FunFam" id="1.10.3730.10:FF:000001">
    <property type="entry name" value="Pyrroline-5-carboxylate reductase"/>
    <property type="match status" value="1"/>
</dbReference>
<dbReference type="UniPathway" id="UPA00098">
    <property type="reaction ID" value="UER00361"/>
</dbReference>
<dbReference type="Proteomes" id="UP000052012">
    <property type="component" value="Unassembled WGS sequence"/>
</dbReference>
<keyword evidence="2 6" id="KW-0641">Proline biosynthesis</keyword>
<evidence type="ECO:0000256" key="9">
    <source>
        <dbReference type="RuleBase" id="RU003903"/>
    </source>
</evidence>
<dbReference type="PIRSF" id="PIRSF000193">
    <property type="entry name" value="Pyrrol-5-carb_rd"/>
    <property type="match status" value="1"/>
</dbReference>
<reference evidence="12 13" key="1">
    <citation type="journal article" date="2015" name="Genome Announc.">
        <title>Expanding the biotechnology potential of lactobacilli through comparative genomics of 213 strains and associated genera.</title>
        <authorList>
            <person name="Sun Z."/>
            <person name="Harris H.M."/>
            <person name="McCann A."/>
            <person name="Guo C."/>
            <person name="Argimon S."/>
            <person name="Zhang W."/>
            <person name="Yang X."/>
            <person name="Jeffery I.B."/>
            <person name="Cooney J.C."/>
            <person name="Kagawa T.F."/>
            <person name="Liu W."/>
            <person name="Song Y."/>
            <person name="Salvetti E."/>
            <person name="Wrobel A."/>
            <person name="Rasinkangas P."/>
            <person name="Parkhill J."/>
            <person name="Rea M.C."/>
            <person name="O'Sullivan O."/>
            <person name="Ritari J."/>
            <person name="Douillard F.P."/>
            <person name="Paul Ross R."/>
            <person name="Yang R."/>
            <person name="Briner A.E."/>
            <person name="Felis G.E."/>
            <person name="de Vos W.M."/>
            <person name="Barrangou R."/>
            <person name="Klaenhammer T.R."/>
            <person name="Caufield P.W."/>
            <person name="Cui Y."/>
            <person name="Zhang H."/>
            <person name="O'Toole P.W."/>
        </authorList>
    </citation>
    <scope>NUCLEOTIDE SEQUENCE [LARGE SCALE GENOMIC DNA]</scope>
    <source>
        <strain evidence="12 13">DSM 23829</strain>
    </source>
</reference>
<dbReference type="Gene3D" id="1.10.3730.10">
    <property type="entry name" value="ProC C-terminal domain-like"/>
    <property type="match status" value="1"/>
</dbReference>
<feature type="binding site" evidence="8">
    <location>
        <position position="55"/>
    </location>
    <ligand>
        <name>NADPH</name>
        <dbReference type="ChEBI" id="CHEBI:57783"/>
    </ligand>
</feature>
<evidence type="ECO:0000256" key="1">
    <source>
        <dbReference type="ARBA" id="ARBA00005525"/>
    </source>
</evidence>
<dbReference type="SUPFAM" id="SSF51735">
    <property type="entry name" value="NAD(P)-binding Rossmann-fold domains"/>
    <property type="match status" value="1"/>
</dbReference>
<dbReference type="SUPFAM" id="SSF48179">
    <property type="entry name" value="6-phosphogluconate dehydrogenase C-terminal domain-like"/>
    <property type="match status" value="1"/>
</dbReference>
<dbReference type="EMBL" id="AYYQ01000004">
    <property type="protein sequence ID" value="KRM69418.1"/>
    <property type="molecule type" value="Genomic_DNA"/>
</dbReference>
<dbReference type="GO" id="GO:0055129">
    <property type="term" value="P:L-proline biosynthetic process"/>
    <property type="evidence" value="ECO:0007669"/>
    <property type="project" value="UniProtKB-UniRule"/>
</dbReference>
<keyword evidence="3 6" id="KW-0521">NADP</keyword>
<evidence type="ECO:0000256" key="6">
    <source>
        <dbReference type="HAMAP-Rule" id="MF_01925"/>
    </source>
</evidence>
<evidence type="ECO:0000256" key="3">
    <source>
        <dbReference type="ARBA" id="ARBA00022857"/>
    </source>
</evidence>
<keyword evidence="6 9" id="KW-0028">Amino-acid biosynthesis</keyword>
<dbReference type="InterPro" id="IPR029036">
    <property type="entry name" value="P5CR_dimer"/>
</dbReference>
<comment type="catalytic activity">
    <reaction evidence="6">
        <text>L-proline + NAD(+) = (S)-1-pyrroline-5-carboxylate + NADH + 2 H(+)</text>
        <dbReference type="Rhea" id="RHEA:14105"/>
        <dbReference type="ChEBI" id="CHEBI:15378"/>
        <dbReference type="ChEBI" id="CHEBI:17388"/>
        <dbReference type="ChEBI" id="CHEBI:57540"/>
        <dbReference type="ChEBI" id="CHEBI:57945"/>
        <dbReference type="ChEBI" id="CHEBI:60039"/>
        <dbReference type="EC" id="1.5.1.2"/>
    </reaction>
</comment>
<dbReference type="AlphaFoldDB" id="A0A0R2AS83"/>
<keyword evidence="13" id="KW-1185">Reference proteome</keyword>
<dbReference type="Pfam" id="PF14748">
    <property type="entry name" value="P5CR_dimer"/>
    <property type="match status" value="1"/>
</dbReference>
<dbReference type="HAMAP" id="MF_01925">
    <property type="entry name" value="P5C_reductase"/>
    <property type="match status" value="1"/>
</dbReference>
<organism evidence="12 13">
    <name type="scientific">Apilactobacillus ozensis DSM 23829 = JCM 17196</name>
    <dbReference type="NCBI Taxonomy" id="1423781"/>
    <lineage>
        <taxon>Bacteria</taxon>
        <taxon>Bacillati</taxon>
        <taxon>Bacillota</taxon>
        <taxon>Bacilli</taxon>
        <taxon>Lactobacillales</taxon>
        <taxon>Lactobacillaceae</taxon>
        <taxon>Apilactobacillus</taxon>
    </lineage>
</organism>
<dbReference type="Gene3D" id="3.40.50.720">
    <property type="entry name" value="NAD(P)-binding Rossmann-like Domain"/>
    <property type="match status" value="1"/>
</dbReference>
<dbReference type="InterPro" id="IPR053790">
    <property type="entry name" value="P5CR-like_CS"/>
</dbReference>
<dbReference type="PATRIC" id="fig|1423781.4.peg.1129"/>
<gene>
    <name evidence="6" type="primary">proC</name>
    <name evidence="12" type="ORF">FD06_GL001088</name>
</gene>
<keyword evidence="6" id="KW-0963">Cytoplasm</keyword>
<comment type="caution">
    <text evidence="12">The sequence shown here is derived from an EMBL/GenBank/DDBJ whole genome shotgun (WGS) entry which is preliminary data.</text>
</comment>
<dbReference type="GO" id="GO:0004735">
    <property type="term" value="F:pyrroline-5-carboxylate reductase activity"/>
    <property type="evidence" value="ECO:0007669"/>
    <property type="project" value="UniProtKB-UniRule"/>
</dbReference>
<evidence type="ECO:0000256" key="4">
    <source>
        <dbReference type="ARBA" id="ARBA00023002"/>
    </source>
</evidence>
<proteinExistence type="inferred from homology"/>
<feature type="binding site" evidence="8">
    <location>
        <position position="34"/>
    </location>
    <ligand>
        <name>NADP(+)</name>
        <dbReference type="ChEBI" id="CHEBI:58349"/>
    </ligand>
</feature>
<name>A0A0R2AS83_9LACO</name>
<evidence type="ECO:0000313" key="13">
    <source>
        <dbReference type="Proteomes" id="UP000052012"/>
    </source>
</evidence>
<evidence type="ECO:0000256" key="8">
    <source>
        <dbReference type="PIRSR" id="PIRSR000193-1"/>
    </source>
</evidence>
<dbReference type="OrthoDB" id="9805754at2"/>
<feature type="binding site" evidence="8">
    <location>
        <begin position="68"/>
        <end position="71"/>
    </location>
    <ligand>
        <name>NADP(+)</name>
        <dbReference type="ChEBI" id="CHEBI:58349"/>
    </ligand>
</feature>
<comment type="catalytic activity">
    <reaction evidence="6 9">
        <text>L-proline + NADP(+) = (S)-1-pyrroline-5-carboxylate + NADPH + 2 H(+)</text>
        <dbReference type="Rhea" id="RHEA:14109"/>
        <dbReference type="ChEBI" id="CHEBI:15378"/>
        <dbReference type="ChEBI" id="CHEBI:17388"/>
        <dbReference type="ChEBI" id="CHEBI:57783"/>
        <dbReference type="ChEBI" id="CHEBI:58349"/>
        <dbReference type="ChEBI" id="CHEBI:60039"/>
        <dbReference type="EC" id="1.5.1.2"/>
    </reaction>
</comment>
<evidence type="ECO:0000256" key="2">
    <source>
        <dbReference type="ARBA" id="ARBA00022650"/>
    </source>
</evidence>
<feature type="domain" description="Pyrroline-5-carboxylate reductase catalytic N-terminal" evidence="10">
    <location>
        <begin position="3"/>
        <end position="96"/>
    </location>
</feature>
<dbReference type="InterPro" id="IPR036291">
    <property type="entry name" value="NAD(P)-bd_dom_sf"/>
</dbReference>
<accession>A0A0R2AS83</accession>
<evidence type="ECO:0000256" key="5">
    <source>
        <dbReference type="ARBA" id="ARBA00058118"/>
    </source>
</evidence>
<feature type="domain" description="Pyrroline-5-carboxylate reductase dimerisation" evidence="11">
    <location>
        <begin position="160"/>
        <end position="258"/>
    </location>
</feature>
<comment type="pathway">
    <text evidence="6 9">Amino-acid biosynthesis; L-proline biosynthesis; L-proline from L-glutamate 5-semialdehyde: step 1/1.</text>
</comment>
<comment type="similarity">
    <text evidence="1 6 9">Belongs to the pyrroline-5-carboxylate reductase family.</text>
</comment>
<dbReference type="GO" id="GO:0005737">
    <property type="term" value="C:cytoplasm"/>
    <property type="evidence" value="ECO:0007669"/>
    <property type="project" value="UniProtKB-SubCell"/>
</dbReference>
<dbReference type="RefSeq" id="WP_056965673.1">
    <property type="nucleotide sequence ID" value="NZ_AYYQ01000004.1"/>
</dbReference>
<dbReference type="NCBIfam" id="TIGR00112">
    <property type="entry name" value="proC"/>
    <property type="match status" value="1"/>
</dbReference>
<dbReference type="PANTHER" id="PTHR11645:SF53">
    <property type="entry name" value="PYRROLINE-5-CARBOXYLATE REDUCTASE 3"/>
    <property type="match status" value="1"/>
</dbReference>
<keyword evidence="4 6" id="KW-0560">Oxidoreductase</keyword>
<evidence type="ECO:0000259" key="11">
    <source>
        <dbReference type="Pfam" id="PF14748"/>
    </source>
</evidence>
<dbReference type="InterPro" id="IPR008927">
    <property type="entry name" value="6-PGluconate_DH-like_C_sf"/>
</dbReference>
<dbReference type="Pfam" id="PF03807">
    <property type="entry name" value="F420_oxidored"/>
    <property type="match status" value="1"/>
</dbReference>
<dbReference type="STRING" id="1423781.FD06_GL001088"/>
<dbReference type="EC" id="1.5.1.2" evidence="6 7"/>
<dbReference type="PROSITE" id="PS00521">
    <property type="entry name" value="P5CR"/>
    <property type="match status" value="1"/>
</dbReference>
<dbReference type="PANTHER" id="PTHR11645">
    <property type="entry name" value="PYRROLINE-5-CARBOXYLATE REDUCTASE"/>
    <property type="match status" value="1"/>
</dbReference>
<comment type="subcellular location">
    <subcellularLocation>
        <location evidence="6">Cytoplasm</location>
    </subcellularLocation>
</comment>